<dbReference type="EMBL" id="KZ613508">
    <property type="protein sequence ID" value="PMD16041.1"/>
    <property type="molecule type" value="Genomic_DNA"/>
</dbReference>
<organism evidence="2 3">
    <name type="scientific">Hyaloscypha hepaticicola</name>
    <dbReference type="NCBI Taxonomy" id="2082293"/>
    <lineage>
        <taxon>Eukaryota</taxon>
        <taxon>Fungi</taxon>
        <taxon>Dikarya</taxon>
        <taxon>Ascomycota</taxon>
        <taxon>Pezizomycotina</taxon>
        <taxon>Leotiomycetes</taxon>
        <taxon>Helotiales</taxon>
        <taxon>Hyaloscyphaceae</taxon>
        <taxon>Hyaloscypha</taxon>
    </lineage>
</organism>
<dbReference type="AlphaFoldDB" id="A0A2J6PPV1"/>
<name>A0A2J6PPV1_9HELO</name>
<feature type="region of interest" description="Disordered" evidence="1">
    <location>
        <begin position="45"/>
        <end position="159"/>
    </location>
</feature>
<evidence type="ECO:0000313" key="3">
    <source>
        <dbReference type="Proteomes" id="UP000235672"/>
    </source>
</evidence>
<proteinExistence type="predicted"/>
<evidence type="ECO:0000313" key="2">
    <source>
        <dbReference type="EMBL" id="PMD16041.1"/>
    </source>
</evidence>
<reference evidence="2 3" key="1">
    <citation type="submission" date="2016-05" db="EMBL/GenBank/DDBJ databases">
        <title>A degradative enzymes factory behind the ericoid mycorrhizal symbiosis.</title>
        <authorList>
            <consortium name="DOE Joint Genome Institute"/>
            <person name="Martino E."/>
            <person name="Morin E."/>
            <person name="Grelet G."/>
            <person name="Kuo A."/>
            <person name="Kohler A."/>
            <person name="Daghino S."/>
            <person name="Barry K."/>
            <person name="Choi C."/>
            <person name="Cichocki N."/>
            <person name="Clum A."/>
            <person name="Copeland A."/>
            <person name="Hainaut M."/>
            <person name="Haridas S."/>
            <person name="Labutti K."/>
            <person name="Lindquist E."/>
            <person name="Lipzen A."/>
            <person name="Khouja H.-R."/>
            <person name="Murat C."/>
            <person name="Ohm R."/>
            <person name="Olson A."/>
            <person name="Spatafora J."/>
            <person name="Veneault-Fourrey C."/>
            <person name="Henrissat B."/>
            <person name="Grigoriev I."/>
            <person name="Martin F."/>
            <person name="Perotto S."/>
        </authorList>
    </citation>
    <scope>NUCLEOTIDE SEQUENCE [LARGE SCALE GENOMIC DNA]</scope>
    <source>
        <strain evidence="2 3">UAMH 7357</strain>
    </source>
</reference>
<sequence>MTTTMPSPPFSQAYCELIQPYWEGNDRVNEEEHMRAVRQGYSLYTTNQPAPPVDIPRSASPLARTRPGVEAGYSADVPDAQPLQCSPPPAETAKFDQHAQCLQSQGRVPASAMALRSRRNGPSTHVRSRSSPQTSYNQDRLQPLDDQLPNETNQVNRLL</sequence>
<feature type="compositionally biased region" description="Polar residues" evidence="1">
    <location>
        <begin position="149"/>
        <end position="159"/>
    </location>
</feature>
<feature type="compositionally biased region" description="Polar residues" evidence="1">
    <location>
        <begin position="120"/>
        <end position="140"/>
    </location>
</feature>
<keyword evidence="3" id="KW-1185">Reference proteome</keyword>
<gene>
    <name evidence="2" type="ORF">NA56DRAFT_663303</name>
</gene>
<protein>
    <submittedName>
        <fullName evidence="2">Uncharacterized protein</fullName>
    </submittedName>
</protein>
<dbReference type="Proteomes" id="UP000235672">
    <property type="component" value="Unassembled WGS sequence"/>
</dbReference>
<accession>A0A2J6PPV1</accession>
<evidence type="ECO:0000256" key="1">
    <source>
        <dbReference type="SAM" id="MobiDB-lite"/>
    </source>
</evidence>